<protein>
    <submittedName>
        <fullName evidence="1">Uncharacterized protein</fullName>
    </submittedName>
</protein>
<gene>
    <name evidence="1" type="ORF">PR048_011072</name>
</gene>
<name>A0ABQ9HKL7_9NEOP</name>
<sequence length="80" mass="9608">MVEKEVYKYCWVYVLQWDQARGKETRPTFPGVWVSTRAYCRVGMTSVLCIPHRNMLNPYYVSFHQDLYGNNFENRVNFCT</sequence>
<evidence type="ECO:0000313" key="2">
    <source>
        <dbReference type="Proteomes" id="UP001159363"/>
    </source>
</evidence>
<dbReference type="Proteomes" id="UP001159363">
    <property type="component" value="Chromosome X"/>
</dbReference>
<proteinExistence type="predicted"/>
<organism evidence="1 2">
    <name type="scientific">Dryococelus australis</name>
    <dbReference type="NCBI Taxonomy" id="614101"/>
    <lineage>
        <taxon>Eukaryota</taxon>
        <taxon>Metazoa</taxon>
        <taxon>Ecdysozoa</taxon>
        <taxon>Arthropoda</taxon>
        <taxon>Hexapoda</taxon>
        <taxon>Insecta</taxon>
        <taxon>Pterygota</taxon>
        <taxon>Neoptera</taxon>
        <taxon>Polyneoptera</taxon>
        <taxon>Phasmatodea</taxon>
        <taxon>Verophasmatodea</taxon>
        <taxon>Anareolatae</taxon>
        <taxon>Phasmatidae</taxon>
        <taxon>Eurycanthinae</taxon>
        <taxon>Dryococelus</taxon>
    </lineage>
</organism>
<dbReference type="EMBL" id="JARBHB010000004">
    <property type="protein sequence ID" value="KAJ8884876.1"/>
    <property type="molecule type" value="Genomic_DNA"/>
</dbReference>
<accession>A0ABQ9HKL7</accession>
<keyword evidence="2" id="KW-1185">Reference proteome</keyword>
<comment type="caution">
    <text evidence="1">The sequence shown here is derived from an EMBL/GenBank/DDBJ whole genome shotgun (WGS) entry which is preliminary data.</text>
</comment>
<reference evidence="1 2" key="1">
    <citation type="submission" date="2023-02" db="EMBL/GenBank/DDBJ databases">
        <title>LHISI_Scaffold_Assembly.</title>
        <authorList>
            <person name="Stuart O.P."/>
            <person name="Cleave R."/>
            <person name="Magrath M.J.L."/>
            <person name="Mikheyev A.S."/>
        </authorList>
    </citation>
    <scope>NUCLEOTIDE SEQUENCE [LARGE SCALE GENOMIC DNA]</scope>
    <source>
        <strain evidence="1">Daus_M_001</strain>
        <tissue evidence="1">Leg muscle</tissue>
    </source>
</reference>
<evidence type="ECO:0000313" key="1">
    <source>
        <dbReference type="EMBL" id="KAJ8884876.1"/>
    </source>
</evidence>